<dbReference type="Gene3D" id="3.30.470.30">
    <property type="entry name" value="DNA ligase/mRNA capping enzyme"/>
    <property type="match status" value="1"/>
</dbReference>
<gene>
    <name evidence="3" type="primary">lig_1</name>
    <name evidence="3" type="ORF">GALL_62270</name>
</gene>
<sequence length="406" mass="44307">MQESLLKSSLYYTEGSSNKEYHAELVEVTGGYVVNFKYGRRGGTLTTGTKTVTPVDHAQAQSIYAKLIQAKIAKGYLPDSDLSGNAYQHTQCNGVSHDLASDFTPQLCNPINTTALIDLMQDDNWALQQKMDGERRAAHAEASINTVNSEGTGEVTGECTDGKSNVIGMNRKGLVVALPQGIADELQSIANSSGTIRVDGEIIGEVLHIFDLLIHQGVHLHTLPWLERMRIASMVISQCQHIKAIPVAASTEDKRKLWYQVNVQQAEGVVFKRINAPVTAGRPNSGGDWLKFKFTESASCYVSSINPNKRSIKISLFDSSNGTNNKASIIPVGNVTIPPNYDIPATGDVVEVEYLYAYKGGSIYQPVYRGIRTDLDLSACRLDQLKYKPDACSPQPSDQTAEICTC</sequence>
<evidence type="ECO:0000259" key="2">
    <source>
        <dbReference type="Pfam" id="PF05406"/>
    </source>
</evidence>
<dbReference type="SUPFAM" id="SSF56091">
    <property type="entry name" value="DNA ligase/mRNA capping enzyme, catalytic domain"/>
    <property type="match status" value="1"/>
</dbReference>
<dbReference type="InterPro" id="IPR008893">
    <property type="entry name" value="WGR_domain"/>
</dbReference>
<dbReference type="Gene3D" id="2.20.140.10">
    <property type="entry name" value="WGR domain"/>
    <property type="match status" value="1"/>
</dbReference>
<dbReference type="EMBL" id="MLJW01000017">
    <property type="protein sequence ID" value="OIR12528.1"/>
    <property type="molecule type" value="Genomic_DNA"/>
</dbReference>
<reference evidence="3" key="1">
    <citation type="submission" date="2016-10" db="EMBL/GenBank/DDBJ databases">
        <title>Sequence of Gallionella enrichment culture.</title>
        <authorList>
            <person name="Poehlein A."/>
            <person name="Muehling M."/>
            <person name="Daniel R."/>
        </authorList>
    </citation>
    <scope>NUCLEOTIDE SEQUENCE</scope>
</reference>
<keyword evidence="3" id="KW-0436">Ligase</keyword>
<dbReference type="GO" id="GO:0006310">
    <property type="term" value="P:DNA recombination"/>
    <property type="evidence" value="ECO:0007669"/>
    <property type="project" value="InterPro"/>
</dbReference>
<name>A0A1J5T8G9_9ZZZZ</name>
<protein>
    <submittedName>
        <fullName evidence="3">DNA ligase</fullName>
        <ecNumber evidence="3">6.5.1.1</ecNumber>
    </submittedName>
</protein>
<comment type="caution">
    <text evidence="3">The sequence shown here is derived from an EMBL/GenBank/DDBJ whole genome shotgun (WGS) entry which is preliminary data.</text>
</comment>
<proteinExistence type="predicted"/>
<dbReference type="GO" id="GO:0006281">
    <property type="term" value="P:DNA repair"/>
    <property type="evidence" value="ECO:0007669"/>
    <property type="project" value="InterPro"/>
</dbReference>
<dbReference type="GO" id="GO:0003910">
    <property type="term" value="F:DNA ligase (ATP) activity"/>
    <property type="evidence" value="ECO:0007669"/>
    <property type="project" value="UniProtKB-EC"/>
</dbReference>
<feature type="domain" description="WGR" evidence="2">
    <location>
        <begin position="14"/>
        <end position="79"/>
    </location>
</feature>
<dbReference type="EC" id="6.5.1.1" evidence="3"/>
<dbReference type="Pfam" id="PF05406">
    <property type="entry name" value="WGR"/>
    <property type="match status" value="1"/>
</dbReference>
<evidence type="ECO:0000313" key="3">
    <source>
        <dbReference type="EMBL" id="OIR12528.1"/>
    </source>
</evidence>
<evidence type="ECO:0000259" key="1">
    <source>
        <dbReference type="Pfam" id="PF01068"/>
    </source>
</evidence>
<dbReference type="AlphaFoldDB" id="A0A1J5T8G9"/>
<accession>A0A1J5T8G9</accession>
<dbReference type="InterPro" id="IPR012310">
    <property type="entry name" value="DNA_ligase_ATP-dep_cent"/>
</dbReference>
<dbReference type="Pfam" id="PF01068">
    <property type="entry name" value="DNA_ligase_A_M"/>
    <property type="match status" value="1"/>
</dbReference>
<organism evidence="3">
    <name type="scientific">mine drainage metagenome</name>
    <dbReference type="NCBI Taxonomy" id="410659"/>
    <lineage>
        <taxon>unclassified sequences</taxon>
        <taxon>metagenomes</taxon>
        <taxon>ecological metagenomes</taxon>
    </lineage>
</organism>
<feature type="domain" description="ATP-dependent DNA ligase family profile" evidence="1">
    <location>
        <begin position="105"/>
        <end position="293"/>
    </location>
</feature>
<dbReference type="GO" id="GO:0005524">
    <property type="term" value="F:ATP binding"/>
    <property type="evidence" value="ECO:0007669"/>
    <property type="project" value="InterPro"/>
</dbReference>